<dbReference type="InterPro" id="IPR004875">
    <property type="entry name" value="DDE_SF_endonuclease_dom"/>
</dbReference>
<evidence type="ECO:0000313" key="2">
    <source>
        <dbReference type="EMBL" id="CAI6373585.1"/>
    </source>
</evidence>
<gene>
    <name evidence="2" type="ORF">MEUPH1_LOCUS27312</name>
</gene>
<reference evidence="2 3" key="1">
    <citation type="submission" date="2023-01" db="EMBL/GenBank/DDBJ databases">
        <authorList>
            <person name="Whitehead M."/>
        </authorList>
    </citation>
    <scope>NUCLEOTIDE SEQUENCE [LARGE SCALE GENOMIC DNA]</scope>
</reference>
<accession>A0AAV0XYD1</accession>
<dbReference type="EMBL" id="CARXXK010001102">
    <property type="protein sequence ID" value="CAI6373585.1"/>
    <property type="molecule type" value="Genomic_DNA"/>
</dbReference>
<keyword evidence="3" id="KW-1185">Reference proteome</keyword>
<evidence type="ECO:0000259" key="1">
    <source>
        <dbReference type="Pfam" id="PF03184"/>
    </source>
</evidence>
<protein>
    <recommendedName>
        <fullName evidence="1">DDE-1 domain-containing protein</fullName>
    </recommendedName>
</protein>
<dbReference type="Proteomes" id="UP001160148">
    <property type="component" value="Unassembled WGS sequence"/>
</dbReference>
<organism evidence="2 3">
    <name type="scientific">Macrosiphum euphorbiae</name>
    <name type="common">potato aphid</name>
    <dbReference type="NCBI Taxonomy" id="13131"/>
    <lineage>
        <taxon>Eukaryota</taxon>
        <taxon>Metazoa</taxon>
        <taxon>Ecdysozoa</taxon>
        <taxon>Arthropoda</taxon>
        <taxon>Hexapoda</taxon>
        <taxon>Insecta</taxon>
        <taxon>Pterygota</taxon>
        <taxon>Neoptera</taxon>
        <taxon>Paraneoptera</taxon>
        <taxon>Hemiptera</taxon>
        <taxon>Sternorrhyncha</taxon>
        <taxon>Aphidomorpha</taxon>
        <taxon>Aphidoidea</taxon>
        <taxon>Aphididae</taxon>
        <taxon>Macrosiphini</taxon>
        <taxon>Macrosiphum</taxon>
    </lineage>
</organism>
<proteinExistence type="predicted"/>
<dbReference type="AlphaFoldDB" id="A0AAV0XYD1"/>
<name>A0AAV0XYD1_9HEMI</name>
<dbReference type="GO" id="GO:0003676">
    <property type="term" value="F:nucleic acid binding"/>
    <property type="evidence" value="ECO:0007669"/>
    <property type="project" value="InterPro"/>
</dbReference>
<sequence>MHDYNAVGQSLPPVFIFPRVRMSDLLMILAPEGSLGLPNSTQSAWINSVLFVKVLEHNKNHIRCTKEDKILLLMDNHESHCSLEAVTYAKENGIMLVNFPPHCTHT</sequence>
<dbReference type="Pfam" id="PF03184">
    <property type="entry name" value="DDE_1"/>
    <property type="match status" value="1"/>
</dbReference>
<feature type="domain" description="DDE-1" evidence="1">
    <location>
        <begin position="40"/>
        <end position="105"/>
    </location>
</feature>
<comment type="caution">
    <text evidence="2">The sequence shown here is derived from an EMBL/GenBank/DDBJ whole genome shotgun (WGS) entry which is preliminary data.</text>
</comment>
<evidence type="ECO:0000313" key="3">
    <source>
        <dbReference type="Proteomes" id="UP001160148"/>
    </source>
</evidence>